<accession>A0A1I7WAA0</accession>
<organism evidence="1 2">
    <name type="scientific">Heterorhabditis bacteriophora</name>
    <name type="common">Entomopathogenic nematode worm</name>
    <dbReference type="NCBI Taxonomy" id="37862"/>
    <lineage>
        <taxon>Eukaryota</taxon>
        <taxon>Metazoa</taxon>
        <taxon>Ecdysozoa</taxon>
        <taxon>Nematoda</taxon>
        <taxon>Chromadorea</taxon>
        <taxon>Rhabditida</taxon>
        <taxon>Rhabditina</taxon>
        <taxon>Rhabditomorpha</taxon>
        <taxon>Strongyloidea</taxon>
        <taxon>Heterorhabditidae</taxon>
        <taxon>Heterorhabditis</taxon>
    </lineage>
</organism>
<dbReference type="Proteomes" id="UP000095283">
    <property type="component" value="Unplaced"/>
</dbReference>
<dbReference type="AlphaFoldDB" id="A0A1I7WAA0"/>
<reference evidence="2" key="1">
    <citation type="submission" date="2016-11" db="UniProtKB">
        <authorList>
            <consortium name="WormBaseParasite"/>
        </authorList>
    </citation>
    <scope>IDENTIFICATION</scope>
</reference>
<keyword evidence="1" id="KW-1185">Reference proteome</keyword>
<evidence type="ECO:0000313" key="1">
    <source>
        <dbReference type="Proteomes" id="UP000095283"/>
    </source>
</evidence>
<dbReference type="GO" id="GO:0003676">
    <property type="term" value="F:nucleic acid binding"/>
    <property type="evidence" value="ECO:0007669"/>
    <property type="project" value="InterPro"/>
</dbReference>
<proteinExistence type="predicted"/>
<evidence type="ECO:0000313" key="2">
    <source>
        <dbReference type="WBParaSite" id="Hba_01588"/>
    </source>
</evidence>
<sequence>MVWAAFNRNGPEPLHIVEAIMDSTSYRTTFYHMLEVKGWVEIGYSNRITIQNKQRYETLVPSEENHQNAVSPDLNPIEHLWNDVEKEVQRQKPSTIKTLEAVIKKDWSNVTLCHDAVLQLSRISGILRSINCVLTYCYRCFYFHRFIQCSRCLKYMAAPKMG</sequence>
<dbReference type="Gene3D" id="3.30.420.10">
    <property type="entry name" value="Ribonuclease H-like superfamily/Ribonuclease H"/>
    <property type="match status" value="1"/>
</dbReference>
<name>A0A1I7WAA0_HETBA</name>
<dbReference type="WBParaSite" id="Hba_01588">
    <property type="protein sequence ID" value="Hba_01588"/>
    <property type="gene ID" value="Hba_01588"/>
</dbReference>
<dbReference type="InterPro" id="IPR036397">
    <property type="entry name" value="RNaseH_sf"/>
</dbReference>
<protein>
    <submittedName>
        <fullName evidence="2">DDE_3 domain-containing protein</fullName>
    </submittedName>
</protein>